<evidence type="ECO:0000256" key="2">
    <source>
        <dbReference type="SAM" id="MobiDB-lite"/>
    </source>
</evidence>
<reference evidence="4" key="1">
    <citation type="submission" date="2017-03" db="EMBL/GenBank/DDBJ databases">
        <authorList>
            <person name="Sharma R."/>
            <person name="Thines M."/>
        </authorList>
    </citation>
    <scope>NUCLEOTIDE SEQUENCE [LARGE SCALE GENOMIC DNA]</scope>
</reference>
<feature type="compositionally biased region" description="Acidic residues" evidence="2">
    <location>
        <begin position="647"/>
        <end position="674"/>
    </location>
</feature>
<dbReference type="PANTHER" id="PTHR12790:SF0">
    <property type="entry name" value="RNA POLYMERASE I-SPECIFIC TRANSCRIPTION INITIATION FACTOR RRN3-RELATED"/>
    <property type="match status" value="1"/>
</dbReference>
<proteinExistence type="inferred from homology"/>
<evidence type="ECO:0000313" key="4">
    <source>
        <dbReference type="Proteomes" id="UP000192927"/>
    </source>
</evidence>
<sequence>MVSMVSTAPRALGPAPAPTVKQPLRRPTLVRKRDDTDMEFNGPPSPGKRAKVSFDSKVQVRIVDEWEKAPELIREEVHRALEKQAAGDNSSYDKVVEIYTAKPSGEDAPSPTTIKNYTVALLGNVSHLNKSASTLVHALLDSQWLGRDEAYVTLYGRLLRNLVSAQAGYLTDVLRMLVNNLTSAPPSDCRLPNYAVVRRSQIHSRSLTAITYLLRLIPSASSILCPLLAQTFPYISESRRAHTIYVENLLRLVGSTPELRSEVLALITERLVKIDVQVQVDIEDLAEDVEEGLVQGLKRIRGGPSHESDDSDDSDDDSVTSDETLDKEIQRTKDIKANVDKMDMIMDTLFAHYSPTFSGTQTVDAEITLDIMLSQFATIILPTTGCRHTQFLLFHFAQTSPLFIDHFVGACIHIAFDRSRPAIARQLAAAYLASFVARGIHVPSQTVRDVFDYIGTHLTVLRSAYEQNCAGPDLRRYASFYSLVQAIMYIFCFRWRDLEAGPDEHVEDDELPLVDSQERIWTPGVKEILERNIFSKLNPLKVCSPAIVSEFARMSHHLGVTYVYSLLETNKRLRLSQFSGPMHSTGAYNQPERETALSARRDESYQQLDEYFPFDPYHLAQSKRWIEGDYREWEGIPGLDDAKDVDSASDSEDEDDPGGEAEEGIESDDASDSS</sequence>
<dbReference type="GO" id="GO:0005634">
    <property type="term" value="C:nucleus"/>
    <property type="evidence" value="ECO:0007669"/>
    <property type="project" value="TreeGrafter"/>
</dbReference>
<dbReference type="EMBL" id="FWEW01003623">
    <property type="protein sequence ID" value="SLM40096.1"/>
    <property type="molecule type" value="Genomic_DNA"/>
</dbReference>
<feature type="region of interest" description="Disordered" evidence="2">
    <location>
        <begin position="636"/>
        <end position="674"/>
    </location>
</feature>
<comment type="similarity">
    <text evidence="1">Belongs to the RRN3 family.</text>
</comment>
<keyword evidence="4" id="KW-1185">Reference proteome</keyword>
<keyword evidence="3" id="KW-0648">Protein biosynthesis</keyword>
<feature type="region of interest" description="Disordered" evidence="2">
    <location>
        <begin position="1"/>
        <end position="52"/>
    </location>
</feature>
<name>A0A1W5DAG2_9LECA</name>
<dbReference type="GO" id="GO:0003743">
    <property type="term" value="F:translation initiation factor activity"/>
    <property type="evidence" value="ECO:0007669"/>
    <property type="project" value="UniProtKB-KW"/>
</dbReference>
<protein>
    <submittedName>
        <fullName evidence="3">RNA polymerase I specific transcription initiation factor RRN3</fullName>
    </submittedName>
</protein>
<dbReference type="PANTHER" id="PTHR12790">
    <property type="entry name" value="TRANSCRIPTION INITIATION FACTOR IA RRN3"/>
    <property type="match status" value="1"/>
</dbReference>
<accession>A0A1W5DAG2</accession>
<dbReference type="Pfam" id="PF05327">
    <property type="entry name" value="RRN3"/>
    <property type="match status" value="1"/>
</dbReference>
<feature type="region of interest" description="Disordered" evidence="2">
    <location>
        <begin position="297"/>
        <end position="326"/>
    </location>
</feature>
<feature type="compositionally biased region" description="Acidic residues" evidence="2">
    <location>
        <begin position="309"/>
        <end position="323"/>
    </location>
</feature>
<dbReference type="AlphaFoldDB" id="A0A1W5DAG2"/>
<dbReference type="Proteomes" id="UP000192927">
    <property type="component" value="Unassembled WGS sequence"/>
</dbReference>
<evidence type="ECO:0000313" key="3">
    <source>
        <dbReference type="EMBL" id="SLM40096.1"/>
    </source>
</evidence>
<dbReference type="GO" id="GO:0006361">
    <property type="term" value="P:transcription initiation at RNA polymerase I promoter"/>
    <property type="evidence" value="ECO:0007669"/>
    <property type="project" value="InterPro"/>
</dbReference>
<feature type="compositionally biased region" description="Basic and acidic residues" evidence="2">
    <location>
        <begin position="636"/>
        <end position="646"/>
    </location>
</feature>
<keyword evidence="3" id="KW-0396">Initiation factor</keyword>
<organism evidence="3 4">
    <name type="scientific">Lasallia pustulata</name>
    <dbReference type="NCBI Taxonomy" id="136370"/>
    <lineage>
        <taxon>Eukaryota</taxon>
        <taxon>Fungi</taxon>
        <taxon>Dikarya</taxon>
        <taxon>Ascomycota</taxon>
        <taxon>Pezizomycotina</taxon>
        <taxon>Lecanoromycetes</taxon>
        <taxon>OSLEUM clade</taxon>
        <taxon>Umbilicariomycetidae</taxon>
        <taxon>Umbilicariales</taxon>
        <taxon>Umbilicariaceae</taxon>
        <taxon>Lasallia</taxon>
    </lineage>
</organism>
<dbReference type="GO" id="GO:0001181">
    <property type="term" value="F:RNA polymerase I general transcription initiation factor activity"/>
    <property type="evidence" value="ECO:0007669"/>
    <property type="project" value="InterPro"/>
</dbReference>
<evidence type="ECO:0000256" key="1">
    <source>
        <dbReference type="ARBA" id="ARBA00010098"/>
    </source>
</evidence>
<dbReference type="GO" id="GO:0001042">
    <property type="term" value="F:RNA polymerase I core binding"/>
    <property type="evidence" value="ECO:0007669"/>
    <property type="project" value="TreeGrafter"/>
</dbReference>
<dbReference type="InterPro" id="IPR007991">
    <property type="entry name" value="RNA_pol_I_trans_ini_fac_RRN3"/>
</dbReference>